<protein>
    <submittedName>
        <fullName evidence="2">Uncharacterized protein</fullName>
    </submittedName>
</protein>
<feature type="compositionally biased region" description="Polar residues" evidence="1">
    <location>
        <begin position="703"/>
        <end position="726"/>
    </location>
</feature>
<gene>
    <name evidence="2" type="ORF">FIE12Z_7095</name>
</gene>
<feature type="region of interest" description="Disordered" evidence="1">
    <location>
        <begin position="666"/>
        <end position="726"/>
    </location>
</feature>
<dbReference type="STRING" id="2594813.A0A395MM30"/>
<feature type="compositionally biased region" description="Low complexity" evidence="1">
    <location>
        <begin position="217"/>
        <end position="227"/>
    </location>
</feature>
<evidence type="ECO:0000313" key="3">
    <source>
        <dbReference type="Proteomes" id="UP000265631"/>
    </source>
</evidence>
<name>A0A395MM30_9HYPO</name>
<reference evidence="2 3" key="1">
    <citation type="journal article" date="2018" name="PLoS Pathog.">
        <title>Evolution of structural diversity of trichothecenes, a family of toxins produced by plant pathogenic and entomopathogenic fungi.</title>
        <authorList>
            <person name="Proctor R.H."/>
            <person name="McCormick S.P."/>
            <person name="Kim H.S."/>
            <person name="Cardoza R.E."/>
            <person name="Stanley A.M."/>
            <person name="Lindo L."/>
            <person name="Kelly A."/>
            <person name="Brown D.W."/>
            <person name="Lee T."/>
            <person name="Vaughan M.M."/>
            <person name="Alexander N.J."/>
            <person name="Busman M."/>
            <person name="Gutierrez S."/>
        </authorList>
    </citation>
    <scope>NUCLEOTIDE SEQUENCE [LARGE SCALE GENOMIC DNA]</scope>
    <source>
        <strain evidence="2 3">NRRL 13405</strain>
    </source>
</reference>
<dbReference type="AlphaFoldDB" id="A0A395MM30"/>
<accession>A0A395MM30</accession>
<organism evidence="2 3">
    <name type="scientific">Fusarium flagelliforme</name>
    <dbReference type="NCBI Taxonomy" id="2675880"/>
    <lineage>
        <taxon>Eukaryota</taxon>
        <taxon>Fungi</taxon>
        <taxon>Dikarya</taxon>
        <taxon>Ascomycota</taxon>
        <taxon>Pezizomycotina</taxon>
        <taxon>Sordariomycetes</taxon>
        <taxon>Hypocreomycetidae</taxon>
        <taxon>Hypocreales</taxon>
        <taxon>Nectriaceae</taxon>
        <taxon>Fusarium</taxon>
        <taxon>Fusarium incarnatum-equiseti species complex</taxon>
    </lineage>
</organism>
<feature type="compositionally biased region" description="Polar residues" evidence="1">
    <location>
        <begin position="281"/>
        <end position="297"/>
    </location>
</feature>
<comment type="caution">
    <text evidence="2">The sequence shown here is derived from an EMBL/GenBank/DDBJ whole genome shotgun (WGS) entry which is preliminary data.</text>
</comment>
<evidence type="ECO:0000256" key="1">
    <source>
        <dbReference type="SAM" id="MobiDB-lite"/>
    </source>
</evidence>
<proteinExistence type="predicted"/>
<feature type="compositionally biased region" description="Polar residues" evidence="1">
    <location>
        <begin position="228"/>
        <end position="240"/>
    </location>
</feature>
<feature type="compositionally biased region" description="Polar residues" evidence="1">
    <location>
        <begin position="55"/>
        <end position="75"/>
    </location>
</feature>
<dbReference type="EMBL" id="PXXK01000200">
    <property type="protein sequence ID" value="RFN48655.1"/>
    <property type="molecule type" value="Genomic_DNA"/>
</dbReference>
<feature type="compositionally biased region" description="Acidic residues" evidence="1">
    <location>
        <begin position="365"/>
        <end position="376"/>
    </location>
</feature>
<feature type="compositionally biased region" description="Basic residues" evidence="1">
    <location>
        <begin position="248"/>
        <end position="258"/>
    </location>
</feature>
<keyword evidence="3" id="KW-1185">Reference proteome</keyword>
<evidence type="ECO:0000313" key="2">
    <source>
        <dbReference type="EMBL" id="RFN48655.1"/>
    </source>
</evidence>
<sequence length="802" mass="91283">MARLRSGPKTVELTAESENTQRTRRHSTRSSVPVQSIEEDDTVPVRKTRQRSKAPTKSQDKTSSNKGRVTRSNKGNAPLAALPTDTSRKRRSSIVTAQKKPSKRQRSSSNEPAEEEAPLQSDQEVEEEVDDKNAAPPGEFLDEINKSLGVIDVKNKLPKLRPGTSVENAVEDDSRAVAHVDHSDEADAEETIVAATGEENESQGSVGNSAETEAEQEQQQLERIQSEAPQSAQRLSQSDASQREPLRPKIRKGRRQSKKTVYVEPNDDARDLLPGHGSEVSGINSTQPIESRNTQFEKNIYDHPESDEERPSQIALGKGSQKTSASPVGDSRKTKRGRKRSSQSGRQRADTATPQREKQRQLEERQEEEQNEEQSEGESQWDFNSSEDEPEVDLEFDASHPAEDSLVIDAPPDGSQTEASIPTTRLKRAYVQKLMYAMTLAGWLKRRQWAEDILEQAEAVKSDDRVLSRRILAQLFDMYNLCKGIPRSLKLDQLEYLREHATQFSALISNLRQSIDLFIANINANMRETNTEHVSIGFRSVTKLHRRIIPMLVLMLDTTFEAGCGAPLEGEKASQQTGEFTVHLLEPLERAAGWAYRLSQTVNGWYELHPPRRECDKETKAKENRAMFHVATTVFQERLEKAMRDLDKLQVPPEVLMQRDEAIRKEREAEKERRREGQDRQMQRFLDSIKNIKPTEPRLGMRPSQQSLLAPSRTSQSTPAATQQSEAELYYQKHGWHFWEDDQLLGLIRTTSDPNYENFRQMLPSRSAGEMRERSRYLKLVMRNKYERRGVRPPGWCMEEEG</sequence>
<feature type="compositionally biased region" description="Basic and acidic residues" evidence="1">
    <location>
        <begin position="666"/>
        <end position="682"/>
    </location>
</feature>
<feature type="compositionally biased region" description="Acidic residues" evidence="1">
    <location>
        <begin position="112"/>
        <end position="130"/>
    </location>
</feature>
<feature type="compositionally biased region" description="Basic and acidic residues" evidence="1">
    <location>
        <begin position="172"/>
        <end position="185"/>
    </location>
</feature>
<feature type="region of interest" description="Disordered" evidence="1">
    <location>
        <begin position="1"/>
        <end position="393"/>
    </location>
</feature>
<dbReference type="Proteomes" id="UP000265631">
    <property type="component" value="Unassembled WGS sequence"/>
</dbReference>
<feature type="compositionally biased region" description="Basic and acidic residues" evidence="1">
    <location>
        <begin position="355"/>
        <end position="364"/>
    </location>
</feature>